<dbReference type="EMBL" id="CM000832">
    <property type="protein sequence ID" value="EET09895.1"/>
    <property type="molecule type" value="Genomic_DNA"/>
</dbReference>
<gene>
    <name evidence="1" type="ORF">BURPS1710A_4192</name>
</gene>
<dbReference type="HOGENOM" id="CLU_3133327_0_0_4"/>
<sequence length="49" mass="5330">MGRAAFGSWVTRSIYTVSPTSRRAMAICRQVADMAADRAAAAMPVWMPL</sequence>
<name>A0A0E1W9L1_BURPE</name>
<reference evidence="1" key="1">
    <citation type="submission" date="2009-05" db="EMBL/GenBank/DDBJ databases">
        <authorList>
            <person name="Harkins D.M."/>
            <person name="DeShazer D."/>
            <person name="Woods D.E."/>
            <person name="Brinkac L.M."/>
            <person name="Brown K.A."/>
            <person name="Hung G.C."/>
            <person name="Tuanyok A."/>
            <person name="Zhang B."/>
            <person name="Nierman W.C."/>
        </authorList>
    </citation>
    <scope>NUCLEOTIDE SEQUENCE [LARGE SCALE GENOMIC DNA]</scope>
    <source>
        <strain evidence="1">1710a</strain>
    </source>
</reference>
<dbReference type="AlphaFoldDB" id="A0A0E1W9L1"/>
<proteinExistence type="predicted"/>
<evidence type="ECO:0000313" key="1">
    <source>
        <dbReference type="EMBL" id="EET09895.1"/>
    </source>
</evidence>
<protein>
    <submittedName>
        <fullName evidence="1">Uncharacterized protein</fullName>
    </submittedName>
</protein>
<accession>A0A0E1W9L1</accession>
<dbReference type="Proteomes" id="UP000001812">
    <property type="component" value="Chromosome I"/>
</dbReference>
<organism evidence="1">
    <name type="scientific">Burkholderia pseudomallei 1710a</name>
    <dbReference type="NCBI Taxonomy" id="320371"/>
    <lineage>
        <taxon>Bacteria</taxon>
        <taxon>Pseudomonadati</taxon>
        <taxon>Pseudomonadota</taxon>
        <taxon>Betaproteobacteria</taxon>
        <taxon>Burkholderiales</taxon>
        <taxon>Burkholderiaceae</taxon>
        <taxon>Burkholderia</taxon>
        <taxon>pseudomallei group</taxon>
    </lineage>
</organism>